<dbReference type="RefSeq" id="WP_038637860.1">
    <property type="nucleotide sequence ID" value="NZ_CP009888.1"/>
</dbReference>
<evidence type="ECO:0000313" key="3">
    <source>
        <dbReference type="Proteomes" id="UP000030341"/>
    </source>
</evidence>
<dbReference type="EMBL" id="CP009888">
    <property type="protein sequence ID" value="AIY63993.1"/>
    <property type="molecule type" value="Genomic_DNA"/>
</dbReference>
<dbReference type="Pfam" id="PF05258">
    <property type="entry name" value="DciA"/>
    <property type="match status" value="1"/>
</dbReference>
<accession>A0A0A7EBV1</accession>
<evidence type="ECO:0000256" key="1">
    <source>
        <dbReference type="SAM" id="MobiDB-lite"/>
    </source>
</evidence>
<feature type="compositionally biased region" description="Polar residues" evidence="1">
    <location>
        <begin position="101"/>
        <end position="116"/>
    </location>
</feature>
<proteinExistence type="predicted"/>
<dbReference type="KEGG" id="pseo:OM33_01620"/>
<dbReference type="eggNOG" id="COG4701">
    <property type="taxonomic scope" value="Bacteria"/>
</dbReference>
<dbReference type="HOGENOM" id="CLU_114104_1_1_6"/>
<dbReference type="Proteomes" id="UP000030341">
    <property type="component" value="Chromosome 1"/>
</dbReference>
<dbReference type="AlphaFoldDB" id="A0A0A7EBV1"/>
<dbReference type="STRING" id="1348114.OM33_01620"/>
<sequence>MAKNRFAPKPLGDVLTNLPNRLQQFSNKNQENKQLQKLLEQILDANMLAKCAIANYQDGTLVLNAQSAAVAMRLNYMKMSILSDFRRLGLPELCQIKIQTSPRNAKSQQATQQTPNSEKKRLTKSAQQSLLEVAEHAPDSLKEKLERLAKLADR</sequence>
<reference evidence="2 3" key="1">
    <citation type="submission" date="2014-11" db="EMBL/GenBank/DDBJ databases">
        <title>Complete Genome Sequence of Pseudoalteromonas sp. Strain OCN003 Isolated from Kaneohe Bay, Oahu, Hawaii.</title>
        <authorList>
            <person name="Beurmann S."/>
            <person name="Videau P."/>
            <person name="Ushijima B."/>
            <person name="Smith A.M."/>
            <person name="Aeby G.S."/>
            <person name="Callahan S.M."/>
            <person name="Belcaid M."/>
        </authorList>
    </citation>
    <scope>NUCLEOTIDE SEQUENCE [LARGE SCALE GENOMIC DNA]</scope>
    <source>
        <strain evidence="2 3">OCN003</strain>
    </source>
</reference>
<dbReference type="OrthoDB" id="5767011at2"/>
<dbReference type="InterPro" id="IPR007922">
    <property type="entry name" value="DciA-like"/>
</dbReference>
<name>A0A0A7EBV1_9GAMM</name>
<feature type="region of interest" description="Disordered" evidence="1">
    <location>
        <begin position="101"/>
        <end position="127"/>
    </location>
</feature>
<keyword evidence="3" id="KW-1185">Reference proteome</keyword>
<organism evidence="2 3">
    <name type="scientific">Pseudoalteromonas piratica</name>
    <dbReference type="NCBI Taxonomy" id="1348114"/>
    <lineage>
        <taxon>Bacteria</taxon>
        <taxon>Pseudomonadati</taxon>
        <taxon>Pseudomonadota</taxon>
        <taxon>Gammaproteobacteria</taxon>
        <taxon>Alteromonadales</taxon>
        <taxon>Pseudoalteromonadaceae</taxon>
        <taxon>Pseudoalteromonas</taxon>
    </lineage>
</organism>
<gene>
    <name evidence="2" type="ORF">OM33_01620</name>
</gene>
<evidence type="ECO:0000313" key="2">
    <source>
        <dbReference type="EMBL" id="AIY63993.1"/>
    </source>
</evidence>
<protein>
    <submittedName>
        <fullName evidence="2">Zn-ribbon-containing, possibly RNA-binding protein</fullName>
    </submittedName>
</protein>